<feature type="compositionally biased region" description="Low complexity" evidence="10">
    <location>
        <begin position="25"/>
        <end position="38"/>
    </location>
</feature>
<comment type="similarity">
    <text evidence="3">Belongs to the RNase HII family. Eukaryotic subfamily.</text>
</comment>
<keyword evidence="5 8" id="KW-0479">Metal-binding</keyword>
<dbReference type="PROSITE" id="PS51975">
    <property type="entry name" value="RNASE_H_2"/>
    <property type="match status" value="1"/>
</dbReference>
<dbReference type="InterPro" id="IPR012337">
    <property type="entry name" value="RNaseH-like_sf"/>
</dbReference>
<dbReference type="CDD" id="cd07181">
    <property type="entry name" value="RNase_HII_eukaryota_like"/>
    <property type="match status" value="1"/>
</dbReference>
<dbReference type="SUPFAM" id="SSF53098">
    <property type="entry name" value="Ribonuclease H-like"/>
    <property type="match status" value="1"/>
</dbReference>
<evidence type="ECO:0000256" key="4">
    <source>
        <dbReference type="ARBA" id="ARBA00022722"/>
    </source>
</evidence>
<dbReference type="Proteomes" id="UP001212152">
    <property type="component" value="Unassembled WGS sequence"/>
</dbReference>
<dbReference type="GO" id="GO:0032299">
    <property type="term" value="C:ribonuclease H2 complex"/>
    <property type="evidence" value="ECO:0007669"/>
    <property type="project" value="TreeGrafter"/>
</dbReference>
<dbReference type="InterPro" id="IPR023160">
    <property type="entry name" value="RNase_HII_hlx-loop-hlx_cap_dom"/>
</dbReference>
<evidence type="ECO:0000256" key="5">
    <source>
        <dbReference type="ARBA" id="ARBA00022723"/>
    </source>
</evidence>
<feature type="compositionally biased region" description="Low complexity" evidence="10">
    <location>
        <begin position="46"/>
        <end position="55"/>
    </location>
</feature>
<reference evidence="12" key="1">
    <citation type="submission" date="2020-05" db="EMBL/GenBank/DDBJ databases">
        <title>Phylogenomic resolution of chytrid fungi.</title>
        <authorList>
            <person name="Stajich J.E."/>
            <person name="Amses K."/>
            <person name="Simmons R."/>
            <person name="Seto K."/>
            <person name="Myers J."/>
            <person name="Bonds A."/>
            <person name="Quandt C.A."/>
            <person name="Barry K."/>
            <person name="Liu P."/>
            <person name="Grigoriev I."/>
            <person name="Longcore J.E."/>
            <person name="James T.Y."/>
        </authorList>
    </citation>
    <scope>NUCLEOTIDE SEQUENCE</scope>
    <source>
        <strain evidence="12">JEL0379</strain>
    </source>
</reference>
<dbReference type="GO" id="GO:0004523">
    <property type="term" value="F:RNA-DNA hybrid ribonuclease activity"/>
    <property type="evidence" value="ECO:0007669"/>
    <property type="project" value="UniProtKB-UniRule"/>
</dbReference>
<dbReference type="AlphaFoldDB" id="A0AAD5TRK0"/>
<name>A0AAD5TRK0_9FUNG</name>
<organism evidence="12 13">
    <name type="scientific">Geranomyces variabilis</name>
    <dbReference type="NCBI Taxonomy" id="109894"/>
    <lineage>
        <taxon>Eukaryota</taxon>
        <taxon>Fungi</taxon>
        <taxon>Fungi incertae sedis</taxon>
        <taxon>Chytridiomycota</taxon>
        <taxon>Chytridiomycota incertae sedis</taxon>
        <taxon>Chytridiomycetes</taxon>
        <taxon>Spizellomycetales</taxon>
        <taxon>Powellomycetaceae</taxon>
        <taxon>Geranomyces</taxon>
    </lineage>
</organism>
<accession>A0AAD5TRK0</accession>
<keyword evidence="7 8" id="KW-0378">Hydrolase</keyword>
<dbReference type="EC" id="3.1.26.4" evidence="9"/>
<feature type="binding site" evidence="8">
    <location>
        <position position="111"/>
    </location>
    <ligand>
        <name>a divalent metal cation</name>
        <dbReference type="ChEBI" id="CHEBI:60240"/>
    </ligand>
</feature>
<sequence>MSDSTVVRPHALFRSSQCTSKMPQTRSASLRSATARSSTPPPDDSPPSQVNSLSPSPSPPPALSPLDTEPLPGSYFHPSHVPITPCTASWTHHTPVPAALANGEKACLGVDEAGRGPVLGPMVYACAYMPLDKKDELAALGMDDSKVLKEEQRDELFKLMESHGDWIGWGVHACSPQDISGCMLRRAKHSLNALAHDTTIELIRETIARGINVAEVYVDTVGPPASYAAKLQTFFPGIRITVAKKADSLYPCVSAASIAAKVSRDAALKGWKWVEGVEKVFTRRFGSGYPSDPNTVKWLNEHVDPVFGYPRLMRFSWSTCVKILEDKAVGVVWPADEEEEEGADIRGYFAKKDTPAPSIPRDTLLSSFKHLSRV</sequence>
<comment type="function">
    <text evidence="9">Endonuclease that specifically degrades the RNA of RNA-DNA hybrids.</text>
</comment>
<evidence type="ECO:0000256" key="3">
    <source>
        <dbReference type="ARBA" id="ARBA00007058"/>
    </source>
</evidence>
<gene>
    <name evidence="12" type="primary">RNASEH2A</name>
    <name evidence="12" type="ORF">HDU87_007408</name>
</gene>
<dbReference type="GO" id="GO:0043137">
    <property type="term" value="P:DNA replication, removal of RNA primer"/>
    <property type="evidence" value="ECO:0007669"/>
    <property type="project" value="TreeGrafter"/>
</dbReference>
<dbReference type="PANTHER" id="PTHR10954:SF7">
    <property type="entry name" value="RIBONUCLEASE H2 SUBUNIT A"/>
    <property type="match status" value="1"/>
</dbReference>
<dbReference type="Gene3D" id="3.30.420.10">
    <property type="entry name" value="Ribonuclease H-like superfamily/Ribonuclease H"/>
    <property type="match status" value="1"/>
</dbReference>
<evidence type="ECO:0000256" key="1">
    <source>
        <dbReference type="ARBA" id="ARBA00000077"/>
    </source>
</evidence>
<comment type="cofactor">
    <cofactor evidence="2">
        <name>Mg(2+)</name>
        <dbReference type="ChEBI" id="CHEBI:18420"/>
    </cofactor>
</comment>
<comment type="cofactor">
    <cofactor evidence="8">
        <name>Mn(2+)</name>
        <dbReference type="ChEBI" id="CHEBI:29035"/>
    </cofactor>
    <cofactor evidence="8">
        <name>Mg(2+)</name>
        <dbReference type="ChEBI" id="CHEBI:18420"/>
    </cofactor>
    <text evidence="8">Manganese or magnesium. Binds 1 divalent metal ion per monomer in the absence of substrate. May bind a second metal ion after substrate binding.</text>
</comment>
<dbReference type="EMBL" id="JADGJQ010000007">
    <property type="protein sequence ID" value="KAJ3182986.1"/>
    <property type="molecule type" value="Genomic_DNA"/>
</dbReference>
<evidence type="ECO:0000256" key="10">
    <source>
        <dbReference type="SAM" id="MobiDB-lite"/>
    </source>
</evidence>
<evidence type="ECO:0000256" key="6">
    <source>
        <dbReference type="ARBA" id="ARBA00022759"/>
    </source>
</evidence>
<evidence type="ECO:0000256" key="8">
    <source>
        <dbReference type="PROSITE-ProRule" id="PRU01319"/>
    </source>
</evidence>
<keyword evidence="13" id="KW-1185">Reference proteome</keyword>
<protein>
    <recommendedName>
        <fullName evidence="9">Ribonuclease</fullName>
        <ecNumber evidence="9">3.1.26.4</ecNumber>
    </recommendedName>
</protein>
<evidence type="ECO:0000313" key="12">
    <source>
        <dbReference type="EMBL" id="KAJ3182986.1"/>
    </source>
</evidence>
<dbReference type="FunFam" id="1.10.10.460:FF:000001">
    <property type="entry name" value="Ribonuclease"/>
    <property type="match status" value="1"/>
</dbReference>
<dbReference type="GO" id="GO:0006298">
    <property type="term" value="P:mismatch repair"/>
    <property type="evidence" value="ECO:0007669"/>
    <property type="project" value="TreeGrafter"/>
</dbReference>
<dbReference type="Pfam" id="PF01351">
    <property type="entry name" value="RNase_HII"/>
    <property type="match status" value="1"/>
</dbReference>
<dbReference type="GO" id="GO:0046872">
    <property type="term" value="F:metal ion binding"/>
    <property type="evidence" value="ECO:0007669"/>
    <property type="project" value="UniProtKB-KW"/>
</dbReference>
<dbReference type="Gene3D" id="1.10.10.460">
    <property type="entry name" value="Ribonuclease hii. Domain 2"/>
    <property type="match status" value="1"/>
</dbReference>
<feature type="compositionally biased region" description="Polar residues" evidence="10">
    <location>
        <begin position="14"/>
        <end position="24"/>
    </location>
</feature>
<keyword evidence="6 8" id="KW-0255">Endonuclease</keyword>
<evidence type="ECO:0000256" key="9">
    <source>
        <dbReference type="RuleBase" id="RU003515"/>
    </source>
</evidence>
<comment type="caution">
    <text evidence="12">The sequence shown here is derived from an EMBL/GenBank/DDBJ whole genome shotgun (WGS) entry which is preliminary data.</text>
</comment>
<feature type="region of interest" description="Disordered" evidence="10">
    <location>
        <begin position="1"/>
        <end position="75"/>
    </location>
</feature>
<dbReference type="NCBIfam" id="TIGR00729">
    <property type="entry name" value="ribonuclease HII"/>
    <property type="match status" value="1"/>
</dbReference>
<dbReference type="InterPro" id="IPR004649">
    <property type="entry name" value="RNase_H2_suA"/>
</dbReference>
<dbReference type="GO" id="GO:0003723">
    <property type="term" value="F:RNA binding"/>
    <property type="evidence" value="ECO:0007669"/>
    <property type="project" value="UniProtKB-UniRule"/>
</dbReference>
<feature type="binding site" evidence="8">
    <location>
        <position position="219"/>
    </location>
    <ligand>
        <name>a divalent metal cation</name>
        <dbReference type="ChEBI" id="CHEBI:60240"/>
    </ligand>
</feature>
<evidence type="ECO:0000256" key="7">
    <source>
        <dbReference type="ARBA" id="ARBA00022801"/>
    </source>
</evidence>
<evidence type="ECO:0000259" key="11">
    <source>
        <dbReference type="PROSITE" id="PS51975"/>
    </source>
</evidence>
<feature type="binding site" evidence="8">
    <location>
        <position position="112"/>
    </location>
    <ligand>
        <name>a divalent metal cation</name>
        <dbReference type="ChEBI" id="CHEBI:60240"/>
    </ligand>
</feature>
<feature type="domain" description="RNase H type-2" evidence="11">
    <location>
        <begin position="105"/>
        <end position="329"/>
    </location>
</feature>
<dbReference type="FunFam" id="3.30.420.10:FF:000016">
    <property type="entry name" value="Ribonuclease"/>
    <property type="match status" value="1"/>
</dbReference>
<dbReference type="InterPro" id="IPR036397">
    <property type="entry name" value="RNaseH_sf"/>
</dbReference>
<keyword evidence="4 8" id="KW-0540">Nuclease</keyword>
<evidence type="ECO:0000313" key="13">
    <source>
        <dbReference type="Proteomes" id="UP001212152"/>
    </source>
</evidence>
<evidence type="ECO:0000256" key="2">
    <source>
        <dbReference type="ARBA" id="ARBA00001946"/>
    </source>
</evidence>
<comment type="catalytic activity">
    <reaction evidence="1 8 9">
        <text>Endonucleolytic cleavage to 5'-phosphomonoester.</text>
        <dbReference type="EC" id="3.1.26.4"/>
    </reaction>
</comment>
<dbReference type="PANTHER" id="PTHR10954">
    <property type="entry name" value="RIBONUCLEASE H2 SUBUNIT A"/>
    <property type="match status" value="1"/>
</dbReference>
<dbReference type="InterPro" id="IPR024567">
    <property type="entry name" value="RNase_HII/HIII_dom"/>
</dbReference>
<dbReference type="InterPro" id="IPR001352">
    <property type="entry name" value="RNase_HII/HIII"/>
</dbReference>
<proteinExistence type="inferred from homology"/>